<feature type="region of interest" description="Disordered" evidence="4">
    <location>
        <begin position="836"/>
        <end position="925"/>
    </location>
</feature>
<feature type="region of interest" description="Disordered" evidence="4">
    <location>
        <begin position="99"/>
        <end position="185"/>
    </location>
</feature>
<dbReference type="Pfam" id="PF07496">
    <property type="entry name" value="zf-CW"/>
    <property type="match status" value="1"/>
</dbReference>
<dbReference type="OrthoDB" id="167806at2759"/>
<feature type="domain" description="ARID" evidence="5">
    <location>
        <begin position="308"/>
        <end position="419"/>
    </location>
</feature>
<feature type="compositionally biased region" description="Basic and acidic residues" evidence="4">
    <location>
        <begin position="941"/>
        <end position="975"/>
    </location>
</feature>
<gene>
    <name evidence="7" type="ORF">COCSUDRAFT_48713</name>
</gene>
<evidence type="ECO:0000313" key="8">
    <source>
        <dbReference type="Proteomes" id="UP000007264"/>
    </source>
</evidence>
<dbReference type="Gene3D" id="1.10.150.60">
    <property type="entry name" value="ARID DNA-binding domain"/>
    <property type="match status" value="1"/>
</dbReference>
<evidence type="ECO:0000259" key="6">
    <source>
        <dbReference type="PROSITE" id="PS51050"/>
    </source>
</evidence>
<protein>
    <recommendedName>
        <fullName evidence="9">ARID domain-containing protein</fullName>
    </recommendedName>
</protein>
<proteinExistence type="predicted"/>
<dbReference type="InterPro" id="IPR040843">
    <property type="entry name" value="RAMA"/>
</dbReference>
<evidence type="ECO:0000256" key="2">
    <source>
        <dbReference type="ARBA" id="ARBA00022771"/>
    </source>
</evidence>
<feature type="region of interest" description="Disordered" evidence="4">
    <location>
        <begin position="809"/>
        <end position="828"/>
    </location>
</feature>
<feature type="region of interest" description="Disordered" evidence="4">
    <location>
        <begin position="771"/>
        <end position="796"/>
    </location>
</feature>
<dbReference type="PANTHER" id="PTHR46694">
    <property type="entry name" value="AT-RICH INTERACTIVE DOMAIN-CONTAINING PROTEIN 4"/>
    <property type="match status" value="1"/>
</dbReference>
<evidence type="ECO:0000313" key="7">
    <source>
        <dbReference type="EMBL" id="EIE19870.1"/>
    </source>
</evidence>
<dbReference type="EMBL" id="AGSI01000017">
    <property type="protein sequence ID" value="EIE19870.1"/>
    <property type="molecule type" value="Genomic_DNA"/>
</dbReference>
<accession>I0YNA1</accession>
<feature type="region of interest" description="Disordered" evidence="4">
    <location>
        <begin position="987"/>
        <end position="1111"/>
    </location>
</feature>
<dbReference type="SUPFAM" id="SSF46774">
    <property type="entry name" value="ARID-like"/>
    <property type="match status" value="1"/>
</dbReference>
<evidence type="ECO:0000256" key="1">
    <source>
        <dbReference type="ARBA" id="ARBA00022723"/>
    </source>
</evidence>
<feature type="compositionally biased region" description="Polar residues" evidence="4">
    <location>
        <begin position="860"/>
        <end position="871"/>
    </location>
</feature>
<evidence type="ECO:0000256" key="3">
    <source>
        <dbReference type="ARBA" id="ARBA00022833"/>
    </source>
</evidence>
<evidence type="ECO:0000256" key="4">
    <source>
        <dbReference type="SAM" id="MobiDB-lite"/>
    </source>
</evidence>
<dbReference type="Gene3D" id="3.30.40.100">
    <property type="match status" value="1"/>
</dbReference>
<sequence>MTDRRAFTLQPLVEAGVFEPGENVLSCSVGGVEYFADLGPAGEIIFEGQFFKSPSAFSVFVKRKVNPSRKADDGWTSCKYRGELLSIYRPQLENLLGGDGRSGITASPLRSHTTAKARKKRTARKEAESDYEESSYDDGMEPSVGPGMDYSGRLSPGPYEGNGYGDAFTTTSAPSPRRTRGRSRNVVKMEDDGMLDEEVDGGQQNRRQWHQQQAIAQHAHAMLSQTYNPQMTAYTFVQCENPDCTKWRKVPVSTVDPHGRWVCAMNPDPRYSQCGVPQQFTDEEIDGQLAQTEHSRHLAVCRRPPLGICTEIEFEEDLYAFLSQRGEAELANDLRNKRINCNNLPIDIFGLYREVVRHGGFVDNERYDDYNRWTGGINFGGKVFPRMKNYTPYNRATSVGNQLLNNYRKFLLAYEPTHSDALAVLADVAGSAREEMEVAGQLQLHSPEPAKAPPQRARSKRGAESFGEDDGGPANGRKRSRVAEVAKGLDNDASVRFVPALRKIEFGSGRHWPVVVAAVADLPRGVAGGGCASAPGVGFPLALADVSAKCKPEEAYPALVMGTQMMGWVETGSCRRYSQSAGDSALASLPPPDAGRGAQPQAIPGSDAHLNFLCAKALKFASQYSSCADPQQAIARGLTQAAGTALVAGRLLELEARLPADGSVCTSSFGVWQSWRRAVSRADTVNELVPQVLALAHQLNPAVLRRGAGDSLWDELRFLLDMQPAEPPTLDSVSAQSQAGGAAGPSVLSVDDAVSALTDAVEWTRIGHFSLPAASSLPTPGAQAPRLRNGMKPQREPLKHAPLNAAYDDSRAVSPSSPGGHGSGLPPAHRRVMREAEPANSGHSGHTPRAQPLRPDDTSAGAQRSAFSDFQQGGAEAARPAVPRGARGGGGTSRLQPVSRDASFGSGASREPAASPPSRLAPLGRDLRSGSFKFAQVLPHDGMDEGGEHTRPAETPRYPGERRGGTHDPFRKELLADVALDPYNAGTAEQHASFGGELVGGNDTDDDPPAVNMHADADIDGDASGAAGGSGDNGQGGAAKPDSFSTGSAYPRETEGEEPGVPSRPDDAAEGKGPPSGGADGPSGCGVKSDATTATAEAEAPTRQYPLMREV</sequence>
<feature type="compositionally biased region" description="Low complexity" evidence="4">
    <location>
        <begin position="905"/>
        <end position="924"/>
    </location>
</feature>
<dbReference type="Proteomes" id="UP000007264">
    <property type="component" value="Unassembled WGS sequence"/>
</dbReference>
<reference evidence="7 8" key="1">
    <citation type="journal article" date="2012" name="Genome Biol.">
        <title>The genome of the polar eukaryotic microalga coccomyxa subellipsoidea reveals traits of cold adaptation.</title>
        <authorList>
            <person name="Blanc G."/>
            <person name="Agarkova I."/>
            <person name="Grimwood J."/>
            <person name="Kuo A."/>
            <person name="Brueggeman A."/>
            <person name="Dunigan D."/>
            <person name="Gurnon J."/>
            <person name="Ladunga I."/>
            <person name="Lindquist E."/>
            <person name="Lucas S."/>
            <person name="Pangilinan J."/>
            <person name="Proschold T."/>
            <person name="Salamov A."/>
            <person name="Schmutz J."/>
            <person name="Weeks D."/>
            <person name="Yamada T."/>
            <person name="Claverie J.M."/>
            <person name="Grigoriev I."/>
            <person name="Van Etten J."/>
            <person name="Lomsadze A."/>
            <person name="Borodovsky M."/>
        </authorList>
    </citation>
    <scope>NUCLEOTIDE SEQUENCE [LARGE SCALE GENOMIC DNA]</scope>
    <source>
        <strain evidence="7 8">C-169</strain>
    </source>
</reference>
<feature type="compositionally biased region" description="Gly residues" evidence="4">
    <location>
        <begin position="1074"/>
        <end position="1084"/>
    </location>
</feature>
<dbReference type="Pfam" id="PF01388">
    <property type="entry name" value="ARID"/>
    <property type="match status" value="1"/>
</dbReference>
<dbReference type="PROSITE" id="PS51050">
    <property type="entry name" value="ZF_CW"/>
    <property type="match status" value="1"/>
</dbReference>
<feature type="compositionally biased region" description="Acidic residues" evidence="4">
    <location>
        <begin position="129"/>
        <end position="140"/>
    </location>
</feature>
<name>I0YNA1_COCSC</name>
<dbReference type="Pfam" id="PF18755">
    <property type="entry name" value="RAMA"/>
    <property type="match status" value="1"/>
</dbReference>
<dbReference type="PANTHER" id="PTHR46694:SF1">
    <property type="entry name" value="AT-RICH INTERACTIVE DOMAIN-CONTAINING PROTEIN 4"/>
    <property type="match status" value="1"/>
</dbReference>
<dbReference type="CDD" id="cd16100">
    <property type="entry name" value="ARID"/>
    <property type="match status" value="1"/>
</dbReference>
<dbReference type="AlphaFoldDB" id="I0YNA1"/>
<comment type="caution">
    <text evidence="7">The sequence shown here is derived from an EMBL/GenBank/DDBJ whole genome shotgun (WGS) entry which is preliminary data.</text>
</comment>
<dbReference type="eggNOG" id="KOG1555">
    <property type="taxonomic scope" value="Eukaryota"/>
</dbReference>
<keyword evidence="2" id="KW-0863">Zinc-finger</keyword>
<dbReference type="InterPro" id="IPR001606">
    <property type="entry name" value="ARID_dom"/>
</dbReference>
<feature type="compositionally biased region" description="Basic residues" evidence="4">
    <location>
        <begin position="113"/>
        <end position="123"/>
    </location>
</feature>
<feature type="region of interest" description="Disordered" evidence="4">
    <location>
        <begin position="437"/>
        <end position="480"/>
    </location>
</feature>
<evidence type="ECO:0008006" key="9">
    <source>
        <dbReference type="Google" id="ProtNLM"/>
    </source>
</evidence>
<dbReference type="InterPro" id="IPR042293">
    <property type="entry name" value="ARID4"/>
</dbReference>
<feature type="compositionally biased region" description="Low complexity" evidence="4">
    <location>
        <begin position="873"/>
        <end position="885"/>
    </location>
</feature>
<dbReference type="GO" id="GO:0003677">
    <property type="term" value="F:DNA binding"/>
    <property type="evidence" value="ECO:0007669"/>
    <property type="project" value="InterPro"/>
</dbReference>
<dbReference type="InterPro" id="IPR011124">
    <property type="entry name" value="Znf_CW"/>
</dbReference>
<keyword evidence="1" id="KW-0479">Metal-binding</keyword>
<dbReference type="PROSITE" id="PS51011">
    <property type="entry name" value="ARID"/>
    <property type="match status" value="1"/>
</dbReference>
<dbReference type="GO" id="GO:0008270">
    <property type="term" value="F:zinc ion binding"/>
    <property type="evidence" value="ECO:0007669"/>
    <property type="project" value="UniProtKB-KW"/>
</dbReference>
<keyword evidence="8" id="KW-1185">Reference proteome</keyword>
<feature type="region of interest" description="Disordered" evidence="4">
    <location>
        <begin position="938"/>
        <end position="975"/>
    </location>
</feature>
<dbReference type="KEGG" id="csl:COCSUDRAFT_48713"/>
<dbReference type="InterPro" id="IPR036431">
    <property type="entry name" value="ARID_dom_sf"/>
</dbReference>
<keyword evidence="3" id="KW-0862">Zinc</keyword>
<evidence type="ECO:0000259" key="5">
    <source>
        <dbReference type="PROSITE" id="PS51011"/>
    </source>
</evidence>
<dbReference type="RefSeq" id="XP_005644414.1">
    <property type="nucleotide sequence ID" value="XM_005644357.1"/>
</dbReference>
<feature type="domain" description="CW-type" evidence="6">
    <location>
        <begin position="228"/>
        <end position="282"/>
    </location>
</feature>
<dbReference type="GeneID" id="17037844"/>
<feature type="compositionally biased region" description="Gly residues" evidence="4">
    <location>
        <begin position="1026"/>
        <end position="1037"/>
    </location>
</feature>
<organism evidence="7 8">
    <name type="scientific">Coccomyxa subellipsoidea (strain C-169)</name>
    <name type="common">Green microalga</name>
    <dbReference type="NCBI Taxonomy" id="574566"/>
    <lineage>
        <taxon>Eukaryota</taxon>
        <taxon>Viridiplantae</taxon>
        <taxon>Chlorophyta</taxon>
        <taxon>core chlorophytes</taxon>
        <taxon>Trebouxiophyceae</taxon>
        <taxon>Trebouxiophyceae incertae sedis</taxon>
        <taxon>Coccomyxaceae</taxon>
        <taxon>Coccomyxa</taxon>
        <taxon>Coccomyxa subellipsoidea</taxon>
    </lineage>
</organism>